<dbReference type="EMBL" id="UOFE01000007">
    <property type="protein sequence ID" value="VAW50842.1"/>
    <property type="molecule type" value="Genomic_DNA"/>
</dbReference>
<accession>A0A3B0WHQ7</accession>
<evidence type="ECO:0000259" key="1">
    <source>
        <dbReference type="PROSITE" id="PS51379"/>
    </source>
</evidence>
<dbReference type="GO" id="GO:0051536">
    <property type="term" value="F:iron-sulfur cluster binding"/>
    <property type="evidence" value="ECO:0007669"/>
    <property type="project" value="InterPro"/>
</dbReference>
<dbReference type="PANTHER" id="PTHR32479:SF17">
    <property type="entry name" value="GLYCOLATE OXIDASE IRON-SULFUR SUBUNIT"/>
    <property type="match status" value="1"/>
</dbReference>
<feature type="non-terminal residue" evidence="2">
    <location>
        <position position="159"/>
    </location>
</feature>
<keyword evidence="2" id="KW-0560">Oxidoreductase</keyword>
<feature type="domain" description="4Fe-4S ferredoxin-type" evidence="1">
    <location>
        <begin position="66"/>
        <end position="89"/>
    </location>
</feature>
<protein>
    <submittedName>
        <fullName evidence="2">Glycolate dehydrogenase, iron-sulfur subunit GlcF</fullName>
        <ecNumber evidence="2">1.1.99.14</ecNumber>
    </submittedName>
</protein>
<dbReference type="AlphaFoldDB" id="A0A3B0WHQ7"/>
<name>A0A3B0WHQ7_9ZZZZ</name>
<gene>
    <name evidence="2" type="ORF">MNBD_GAMMA05-1070</name>
</gene>
<dbReference type="PROSITE" id="PS00198">
    <property type="entry name" value="4FE4S_FER_1"/>
    <property type="match status" value="1"/>
</dbReference>
<dbReference type="Gene3D" id="1.10.1060.10">
    <property type="entry name" value="Alpha-helical ferredoxin"/>
    <property type="match status" value="1"/>
</dbReference>
<dbReference type="EC" id="1.1.99.14" evidence="2"/>
<dbReference type="SUPFAM" id="SSF46548">
    <property type="entry name" value="alpha-helical ferredoxin"/>
    <property type="match status" value="1"/>
</dbReference>
<organism evidence="2">
    <name type="scientific">hydrothermal vent metagenome</name>
    <dbReference type="NCBI Taxonomy" id="652676"/>
    <lineage>
        <taxon>unclassified sequences</taxon>
        <taxon>metagenomes</taxon>
        <taxon>ecological metagenomes</taxon>
    </lineage>
</organism>
<proteinExistence type="predicted"/>
<dbReference type="GO" id="GO:0019154">
    <property type="term" value="F:glycolate dehydrogenase activity"/>
    <property type="evidence" value="ECO:0007669"/>
    <property type="project" value="UniProtKB-EC"/>
</dbReference>
<evidence type="ECO:0000313" key="2">
    <source>
        <dbReference type="EMBL" id="VAW50842.1"/>
    </source>
</evidence>
<dbReference type="InterPro" id="IPR017900">
    <property type="entry name" value="4Fe4S_Fe_S_CS"/>
</dbReference>
<dbReference type="Pfam" id="PF13183">
    <property type="entry name" value="Fer4_8"/>
    <property type="match status" value="1"/>
</dbReference>
<dbReference type="PANTHER" id="PTHR32479">
    <property type="entry name" value="GLYCOLATE OXIDASE IRON-SULFUR SUBUNIT"/>
    <property type="match status" value="1"/>
</dbReference>
<sequence length="159" mass="18148">MKTNIINEFLNTPQGEEANRILRSCVHCGFCNATCPTYQLLGDELDGPRGRIYLIKQTLEGKTPGKQTQLHLDRCLTCRNCESTCPSGVNYSQLLNIGRSVINKKVPRSLQQRTLHLLLRKFFLSRFVFSILLKTGQWFKPVLPIFIKSSIPDKQPKLN</sequence>
<dbReference type="PROSITE" id="PS51379">
    <property type="entry name" value="4FE4S_FER_2"/>
    <property type="match status" value="1"/>
</dbReference>
<dbReference type="FunFam" id="1.10.1060.10:FF:000012">
    <property type="entry name" value="Glycolate oxidase iron-sulfur subunit"/>
    <property type="match status" value="1"/>
</dbReference>
<dbReference type="InterPro" id="IPR017896">
    <property type="entry name" value="4Fe4S_Fe-S-bd"/>
</dbReference>
<dbReference type="InterPro" id="IPR009051">
    <property type="entry name" value="Helical_ferredxn"/>
</dbReference>
<reference evidence="2" key="1">
    <citation type="submission" date="2018-06" db="EMBL/GenBank/DDBJ databases">
        <authorList>
            <person name="Zhirakovskaya E."/>
        </authorList>
    </citation>
    <scope>NUCLEOTIDE SEQUENCE</scope>
</reference>